<organism evidence="1 2">
    <name type="scientific">Profundibacterium mesophilum KAUST100406-0324</name>
    <dbReference type="NCBI Taxonomy" id="1037889"/>
    <lineage>
        <taxon>Bacteria</taxon>
        <taxon>Pseudomonadati</taxon>
        <taxon>Pseudomonadota</taxon>
        <taxon>Alphaproteobacteria</taxon>
        <taxon>Rhodobacterales</taxon>
        <taxon>Roseobacteraceae</taxon>
        <taxon>Profundibacterium</taxon>
    </lineage>
</organism>
<proteinExistence type="predicted"/>
<protein>
    <submittedName>
        <fullName evidence="1">Uncharacterized protein</fullName>
    </submittedName>
</protein>
<reference evidence="1" key="1">
    <citation type="submission" date="2013-03" db="EMBL/GenBank/DDBJ databases">
        <title>Genome Sequence of the Profundibacterium mesophilum strain KAUST100406-0324T from Red Sea, a novel genus in the family Rhodobacteraceae.</title>
        <authorList>
            <person name="Essack M."/>
            <person name="Alam I."/>
            <person name="Lafi F."/>
            <person name="Alawi W."/>
            <person name="Kamanu F."/>
            <person name="Al-Suwailem A."/>
            <person name="Lee O.O."/>
            <person name="Xu Y."/>
            <person name="Bajic V."/>
            <person name="Qian P.-Y."/>
            <person name="Archer J."/>
        </authorList>
    </citation>
    <scope>NUCLEOTIDE SEQUENCE</scope>
    <source>
        <strain evidence="1">KAUST100406-0324</strain>
    </source>
</reference>
<evidence type="ECO:0000313" key="2">
    <source>
        <dbReference type="Proteomes" id="UP000698242"/>
    </source>
</evidence>
<sequence>MDRKGRPFTWPEDHEFGRFERALDRLAGETRAELDRYLVPIADALARFLK</sequence>
<name>A0A921TC57_9RHOB</name>
<evidence type="ECO:0000313" key="1">
    <source>
        <dbReference type="EMBL" id="KAF0674472.1"/>
    </source>
</evidence>
<dbReference type="EMBL" id="APKE01000048">
    <property type="protein sequence ID" value="KAF0674472.1"/>
    <property type="molecule type" value="Genomic_DNA"/>
</dbReference>
<dbReference type="AlphaFoldDB" id="A0A921TC57"/>
<dbReference type="Proteomes" id="UP000698242">
    <property type="component" value="Unassembled WGS sequence"/>
</dbReference>
<comment type="caution">
    <text evidence="1">The sequence shown here is derived from an EMBL/GenBank/DDBJ whole genome shotgun (WGS) entry which is preliminary data.</text>
</comment>
<gene>
    <name evidence="1" type="ORF">PMES_03234</name>
</gene>
<accession>A0A921TC57</accession>
<dbReference type="RefSeq" id="WP_159966720.1">
    <property type="nucleotide sequence ID" value="NZ_APKE01000048.1"/>
</dbReference>
<keyword evidence="2" id="KW-1185">Reference proteome</keyword>